<dbReference type="SUPFAM" id="SSF53590">
    <property type="entry name" value="Nucleoside hydrolase"/>
    <property type="match status" value="1"/>
</dbReference>
<feature type="chain" id="PRO_5040312554" evidence="2">
    <location>
        <begin position="22"/>
        <end position="339"/>
    </location>
</feature>
<sequence length="339" mass="37237">MKSSILYQLVVIQLLIDVLTCVQFTEKLVIDTDGGADDAASILLALSAWKHEDSVFKVIAITCVNGNTIEPNVEANVLKMLSVANVTNIPIYGGAQKPLIEKAATDYYFGNDGLGDFLFKGKITAKIDKSIFASVALTKLAKKYPNQLNVLCLGPLTNIAIATAIDPSFMSNVKKFYVMGGTVAGIGNVAPGVEFNFAADPESNVIVLNSSRDYTKQEPILLYPWETVLNSKIPKSWRINELGTIYSDIVKFLNKAESKSLKDPSDFWTSADLQMTAVMIWPHLSKKSLITNVTPVVDGAARGALLVDYGKRTQKPKNVEIVLELDAEEFKEKLFYHYS</sequence>
<keyword evidence="2" id="KW-0732">Signal</keyword>
<dbReference type="InterPro" id="IPR036452">
    <property type="entry name" value="Ribo_hydro-like"/>
</dbReference>
<accession>A0A9Q0MQT5</accession>
<name>A0A9Q0MQT5_9DIPT</name>
<reference evidence="4" key="1">
    <citation type="submission" date="2022-07" db="EMBL/GenBank/DDBJ databases">
        <authorList>
            <person name="Trinca V."/>
            <person name="Uliana J.V.C."/>
            <person name="Torres T.T."/>
            <person name="Ward R.J."/>
            <person name="Monesi N."/>
        </authorList>
    </citation>
    <scope>NUCLEOTIDE SEQUENCE</scope>
    <source>
        <strain evidence="4">HSMRA1968</strain>
        <tissue evidence="4">Whole embryos</tissue>
    </source>
</reference>
<dbReference type="InterPro" id="IPR052775">
    <property type="entry name" value="IUN_hydrolase"/>
</dbReference>
<dbReference type="PANTHER" id="PTHR46190">
    <property type="entry name" value="SI:CH211-201H21.5-RELATED"/>
    <property type="match status" value="1"/>
</dbReference>
<dbReference type="AlphaFoldDB" id="A0A9Q0MQT5"/>
<keyword evidence="5" id="KW-1185">Reference proteome</keyword>
<dbReference type="Proteomes" id="UP001151699">
    <property type="component" value="Chromosome C"/>
</dbReference>
<evidence type="ECO:0000259" key="3">
    <source>
        <dbReference type="Pfam" id="PF01156"/>
    </source>
</evidence>
<evidence type="ECO:0000313" key="5">
    <source>
        <dbReference type="Proteomes" id="UP001151699"/>
    </source>
</evidence>
<evidence type="ECO:0000256" key="1">
    <source>
        <dbReference type="ARBA" id="ARBA00009176"/>
    </source>
</evidence>
<feature type="domain" description="Inosine/uridine-preferring nucleoside hydrolase" evidence="3">
    <location>
        <begin position="28"/>
        <end position="332"/>
    </location>
</feature>
<dbReference type="PANTHER" id="PTHR46190:SF1">
    <property type="entry name" value="SI:CH211-201H21.5"/>
    <property type="match status" value="1"/>
</dbReference>
<feature type="signal peptide" evidence="2">
    <location>
        <begin position="1"/>
        <end position="21"/>
    </location>
</feature>
<dbReference type="Pfam" id="PF01156">
    <property type="entry name" value="IU_nuc_hydro"/>
    <property type="match status" value="1"/>
</dbReference>
<comment type="caution">
    <text evidence="4">The sequence shown here is derived from an EMBL/GenBank/DDBJ whole genome shotgun (WGS) entry which is preliminary data.</text>
</comment>
<dbReference type="OrthoDB" id="432381at2759"/>
<proteinExistence type="inferred from homology"/>
<dbReference type="GO" id="GO:0016799">
    <property type="term" value="F:hydrolase activity, hydrolyzing N-glycosyl compounds"/>
    <property type="evidence" value="ECO:0007669"/>
    <property type="project" value="InterPro"/>
</dbReference>
<dbReference type="EMBL" id="WJQU01000004">
    <property type="protein sequence ID" value="KAJ6636290.1"/>
    <property type="molecule type" value="Genomic_DNA"/>
</dbReference>
<organism evidence="4 5">
    <name type="scientific">Pseudolycoriella hygida</name>
    <dbReference type="NCBI Taxonomy" id="35572"/>
    <lineage>
        <taxon>Eukaryota</taxon>
        <taxon>Metazoa</taxon>
        <taxon>Ecdysozoa</taxon>
        <taxon>Arthropoda</taxon>
        <taxon>Hexapoda</taxon>
        <taxon>Insecta</taxon>
        <taxon>Pterygota</taxon>
        <taxon>Neoptera</taxon>
        <taxon>Endopterygota</taxon>
        <taxon>Diptera</taxon>
        <taxon>Nematocera</taxon>
        <taxon>Sciaroidea</taxon>
        <taxon>Sciaridae</taxon>
        <taxon>Pseudolycoriella</taxon>
    </lineage>
</organism>
<dbReference type="InterPro" id="IPR001910">
    <property type="entry name" value="Inosine/uridine_hydrolase_dom"/>
</dbReference>
<protein>
    <submittedName>
        <fullName evidence="4">Uridine nucleosidase 1</fullName>
    </submittedName>
</protein>
<evidence type="ECO:0000313" key="4">
    <source>
        <dbReference type="EMBL" id="KAJ6636290.1"/>
    </source>
</evidence>
<evidence type="ECO:0000256" key="2">
    <source>
        <dbReference type="SAM" id="SignalP"/>
    </source>
</evidence>
<gene>
    <name evidence="4" type="primary">URH1</name>
    <name evidence="4" type="ORF">Bhyg_14878</name>
</gene>
<dbReference type="Gene3D" id="3.90.245.10">
    <property type="entry name" value="Ribonucleoside hydrolase-like"/>
    <property type="match status" value="1"/>
</dbReference>
<comment type="similarity">
    <text evidence="1">Belongs to the IUNH family.</text>
</comment>